<organism evidence="2 3">
    <name type="scientific">Streptomyces chrestomyceticus</name>
    <dbReference type="NCBI Taxonomy" id="68185"/>
    <lineage>
        <taxon>Bacteria</taxon>
        <taxon>Bacillati</taxon>
        <taxon>Actinomycetota</taxon>
        <taxon>Actinomycetes</taxon>
        <taxon>Kitasatosporales</taxon>
        <taxon>Streptomycetaceae</taxon>
        <taxon>Streptomyces</taxon>
    </lineage>
</organism>
<feature type="compositionally biased region" description="Gly residues" evidence="1">
    <location>
        <begin position="191"/>
        <end position="204"/>
    </location>
</feature>
<dbReference type="EMBL" id="JAVFKM010000004">
    <property type="protein sequence ID" value="MEF3113452.1"/>
    <property type="molecule type" value="Genomic_DNA"/>
</dbReference>
<keyword evidence="3" id="KW-1185">Reference proteome</keyword>
<comment type="caution">
    <text evidence="2">The sequence shown here is derived from an EMBL/GenBank/DDBJ whole genome shotgun (WGS) entry which is preliminary data.</text>
</comment>
<name>A0ABU7WQR9_9ACTN</name>
<accession>A0ABU7WQR9</accession>
<dbReference type="RefSeq" id="WP_331786093.1">
    <property type="nucleotide sequence ID" value="NZ_JAVFKM010000004.1"/>
</dbReference>
<evidence type="ECO:0000313" key="3">
    <source>
        <dbReference type="Proteomes" id="UP001348265"/>
    </source>
</evidence>
<dbReference type="SUPFAM" id="SSF46689">
    <property type="entry name" value="Homeodomain-like"/>
    <property type="match status" value="1"/>
</dbReference>
<reference evidence="2 3" key="1">
    <citation type="submission" date="2023-08" db="EMBL/GenBank/DDBJ databases">
        <authorList>
            <person name="Sharma P."/>
            <person name="Verma V."/>
            <person name="Mohan M.K."/>
            <person name="Dubey A.K."/>
        </authorList>
    </citation>
    <scope>NUCLEOTIDE SEQUENCE [LARGE SCALE GENOMIC DNA]</scope>
    <source>
        <strain evidence="2 3">ADP4</strain>
    </source>
</reference>
<sequence length="328" mass="34081">MRAAELFEQGRSNAEIARALRVSDESVRRWKRVWEEGGTDALRRRPATGRPPKLDDAQVERVRTALEQGAQAHGFEADLWTVERVGLVVERVTGVPLSQATVWRLLTGRLGWSLQRPEPSATTPPTPNAVRACAFTSSPAATTPPPSSRKHEAEQRAAAEAARKRAEEAAKQKQRPEDDAKNDKAELPGSKGCGGDDGSSGGGCPPGKQTWCDWAGYLGETSTWTGWGAAAANLIPAPGVAQGVSAVAGGISLLSGVGSSIFTGVAYGFGSDEFWGFALGTTVGFVGGKFKSAVSKGAGLVKSGGTKAKEVFGDAAGSISSGVTGLFG</sequence>
<dbReference type="InterPro" id="IPR009057">
    <property type="entry name" value="Homeodomain-like_sf"/>
</dbReference>
<proteinExistence type="predicted"/>
<protein>
    <submittedName>
        <fullName evidence="2">Helix-turn-helix domain-containing protein</fullName>
    </submittedName>
</protein>
<evidence type="ECO:0000256" key="1">
    <source>
        <dbReference type="SAM" id="MobiDB-lite"/>
    </source>
</evidence>
<dbReference type="Proteomes" id="UP001348265">
    <property type="component" value="Unassembled WGS sequence"/>
</dbReference>
<feature type="compositionally biased region" description="Basic and acidic residues" evidence="1">
    <location>
        <begin position="149"/>
        <end position="186"/>
    </location>
</feature>
<gene>
    <name evidence="2" type="ORF">RB636_09610</name>
</gene>
<evidence type="ECO:0000313" key="2">
    <source>
        <dbReference type="EMBL" id="MEF3113452.1"/>
    </source>
</evidence>
<feature type="region of interest" description="Disordered" evidence="1">
    <location>
        <begin position="137"/>
        <end position="204"/>
    </location>
</feature>
<dbReference type="Pfam" id="PF13565">
    <property type="entry name" value="HTH_32"/>
    <property type="match status" value="1"/>
</dbReference>